<feature type="compositionally biased region" description="Basic and acidic residues" evidence="1">
    <location>
        <begin position="98"/>
        <end position="118"/>
    </location>
</feature>
<name>A0A9N9Q994_9HELO</name>
<evidence type="ECO:0000313" key="3">
    <source>
        <dbReference type="EMBL" id="CAG8979814.1"/>
    </source>
</evidence>
<gene>
    <name evidence="3" type="ORF">HYALB_00013125</name>
</gene>
<dbReference type="OrthoDB" id="10405927at2759"/>
<dbReference type="InterPro" id="IPR001005">
    <property type="entry name" value="SANT/Myb"/>
</dbReference>
<protein>
    <recommendedName>
        <fullName evidence="2">Myb-like domain-containing protein</fullName>
    </recommendedName>
</protein>
<feature type="region of interest" description="Disordered" evidence="1">
    <location>
        <begin position="75"/>
        <end position="127"/>
    </location>
</feature>
<dbReference type="AlphaFoldDB" id="A0A9N9Q994"/>
<reference evidence="3" key="1">
    <citation type="submission" date="2021-07" db="EMBL/GenBank/DDBJ databases">
        <authorList>
            <person name="Durling M."/>
        </authorList>
    </citation>
    <scope>NUCLEOTIDE SEQUENCE</scope>
</reference>
<dbReference type="PROSITE" id="PS50090">
    <property type="entry name" value="MYB_LIKE"/>
    <property type="match status" value="1"/>
</dbReference>
<feature type="domain" description="Myb-like" evidence="2">
    <location>
        <begin position="6"/>
        <end position="72"/>
    </location>
</feature>
<evidence type="ECO:0000256" key="1">
    <source>
        <dbReference type="SAM" id="MobiDB-lite"/>
    </source>
</evidence>
<dbReference type="EMBL" id="CAJVRM010000339">
    <property type="protein sequence ID" value="CAG8979814.1"/>
    <property type="molecule type" value="Genomic_DNA"/>
</dbReference>
<proteinExistence type="predicted"/>
<dbReference type="Proteomes" id="UP000701801">
    <property type="component" value="Unassembled WGS sequence"/>
</dbReference>
<evidence type="ECO:0000313" key="4">
    <source>
        <dbReference type="Proteomes" id="UP000701801"/>
    </source>
</evidence>
<evidence type="ECO:0000259" key="2">
    <source>
        <dbReference type="PROSITE" id="PS50090"/>
    </source>
</evidence>
<accession>A0A9N9Q994</accession>
<comment type="caution">
    <text evidence="3">The sequence shown here is derived from an EMBL/GenBank/DDBJ whole genome shotgun (WGS) entry which is preliminary data.</text>
</comment>
<keyword evidence="4" id="KW-1185">Reference proteome</keyword>
<organism evidence="3 4">
    <name type="scientific">Hymenoscyphus albidus</name>
    <dbReference type="NCBI Taxonomy" id="595503"/>
    <lineage>
        <taxon>Eukaryota</taxon>
        <taxon>Fungi</taxon>
        <taxon>Dikarya</taxon>
        <taxon>Ascomycota</taxon>
        <taxon>Pezizomycotina</taxon>
        <taxon>Leotiomycetes</taxon>
        <taxon>Helotiales</taxon>
        <taxon>Helotiaceae</taxon>
        <taxon>Hymenoscyphus</taxon>
    </lineage>
</organism>
<sequence>MSSAGTPSRRGPRWSAEETANLVRAYHGVGSQNYDRPQDWVWTRVAVALNCLPNPRRQYTEGGCRQLWERLTDEQKRLEEEGEEEEPAQGRSGDGGDGVERREEEGARLSGDLGREGGEGWGRWFGR</sequence>